<accession>A0A833GXB6</accession>
<evidence type="ECO:0000313" key="9">
    <source>
        <dbReference type="Proteomes" id="UP000460298"/>
    </source>
</evidence>
<proteinExistence type="predicted"/>
<dbReference type="InterPro" id="IPR036514">
    <property type="entry name" value="SGNH_hydro_sf"/>
</dbReference>
<dbReference type="GO" id="GO:0016740">
    <property type="term" value="F:transferase activity"/>
    <property type="evidence" value="ECO:0007669"/>
    <property type="project" value="UniProtKB-KW"/>
</dbReference>
<dbReference type="GO" id="GO:0016788">
    <property type="term" value="F:hydrolase activity, acting on ester bonds"/>
    <property type="evidence" value="ECO:0007669"/>
    <property type="project" value="UniProtKB-ARBA"/>
</dbReference>
<dbReference type="GO" id="GO:0042597">
    <property type="term" value="C:periplasmic space"/>
    <property type="evidence" value="ECO:0007669"/>
    <property type="project" value="UniProtKB-SubCell"/>
</dbReference>
<comment type="caution">
    <text evidence="8">The sequence shown here is derived from an EMBL/GenBank/DDBJ whole genome shotgun (WGS) entry which is preliminary data.</text>
</comment>
<evidence type="ECO:0000256" key="6">
    <source>
        <dbReference type="ARBA" id="ARBA00022841"/>
    </source>
</evidence>
<keyword evidence="4" id="KW-0732">Signal</keyword>
<comment type="subcellular location">
    <subcellularLocation>
        <location evidence="1">Periplasm</location>
    </subcellularLocation>
</comment>
<feature type="domain" description="AlgX/AlgJ SGNH hydrolase-like" evidence="7">
    <location>
        <begin position="295"/>
        <end position="406"/>
    </location>
</feature>
<dbReference type="Proteomes" id="UP000460298">
    <property type="component" value="Unassembled WGS sequence"/>
</dbReference>
<evidence type="ECO:0000256" key="2">
    <source>
        <dbReference type="ARBA" id="ARBA00005182"/>
    </source>
</evidence>
<reference evidence="8 9" key="1">
    <citation type="submission" date="2019-10" db="EMBL/GenBank/DDBJ databases">
        <title>Extracellular Electron Transfer in a Candidatus Methanoperedens spp. Enrichment Culture.</title>
        <authorList>
            <person name="Berger S."/>
            <person name="Rangel Shaw D."/>
            <person name="Berben T."/>
            <person name="In 'T Zandt M."/>
            <person name="Frank J."/>
            <person name="Reimann J."/>
            <person name="Jetten M.S.M."/>
            <person name="Welte C.U."/>
        </authorList>
    </citation>
    <scope>NUCLEOTIDE SEQUENCE [LARGE SCALE GENOMIC DNA]</scope>
    <source>
        <strain evidence="8">SB12</strain>
    </source>
</reference>
<name>A0A833GXB6_9LEPT</name>
<dbReference type="GO" id="GO:0042121">
    <property type="term" value="P:alginic acid biosynthetic process"/>
    <property type="evidence" value="ECO:0007669"/>
    <property type="project" value="UniProtKB-UniPathway"/>
</dbReference>
<evidence type="ECO:0000256" key="5">
    <source>
        <dbReference type="ARBA" id="ARBA00022764"/>
    </source>
</evidence>
<dbReference type="Pfam" id="PF16822">
    <property type="entry name" value="ALGX"/>
    <property type="match status" value="1"/>
</dbReference>
<gene>
    <name evidence="8" type="ORF">F9K24_20875</name>
</gene>
<dbReference type="EMBL" id="WBUI01000037">
    <property type="protein sequence ID" value="KAB2929089.1"/>
    <property type="molecule type" value="Genomic_DNA"/>
</dbReference>
<keyword evidence="5" id="KW-0574">Periplasm</keyword>
<keyword evidence="3" id="KW-0808">Transferase</keyword>
<dbReference type="SUPFAM" id="SSF52266">
    <property type="entry name" value="SGNH hydrolase"/>
    <property type="match status" value="1"/>
</dbReference>
<dbReference type="InterPro" id="IPR031811">
    <property type="entry name" value="ALGX/ALGJ_SGNH-like"/>
</dbReference>
<comment type="pathway">
    <text evidence="2">Glycan biosynthesis; alginate biosynthesis.</text>
</comment>
<dbReference type="AlphaFoldDB" id="A0A833GXB6"/>
<dbReference type="Gene3D" id="3.40.50.1110">
    <property type="entry name" value="SGNH hydrolase"/>
    <property type="match status" value="2"/>
</dbReference>
<evidence type="ECO:0000256" key="4">
    <source>
        <dbReference type="ARBA" id="ARBA00022729"/>
    </source>
</evidence>
<evidence type="ECO:0000259" key="7">
    <source>
        <dbReference type="Pfam" id="PF16822"/>
    </source>
</evidence>
<evidence type="ECO:0000256" key="3">
    <source>
        <dbReference type="ARBA" id="ARBA00022679"/>
    </source>
</evidence>
<keyword evidence="6" id="KW-0016">Alginate biosynthesis</keyword>
<protein>
    <submittedName>
        <fullName evidence="8">Lipase</fullName>
    </submittedName>
</protein>
<evidence type="ECO:0000256" key="1">
    <source>
        <dbReference type="ARBA" id="ARBA00004418"/>
    </source>
</evidence>
<dbReference type="NCBIfam" id="NF047475">
    <property type="entry name" value="GDSL_LA_2490"/>
    <property type="match status" value="1"/>
</dbReference>
<evidence type="ECO:0000313" key="8">
    <source>
        <dbReference type="EMBL" id="KAB2929089.1"/>
    </source>
</evidence>
<sequence>MNRKLLLWLMVPFVGLLFSEPLLRLADPPGLQYYRRSKMVHAYHPDYTISLRPSTSEYLDHPSGLWEGQFTVNSYGMRDLEEPQPGRSKMLCLGDSLAMGHGVGDGLNFCHLLKAKAGSLQVLNASVDGFGTYAYALRTEEVVSQIDSVKTVLLFPSPTDWWIPKRFRERGILPDDEKDLMRKDDAAYKNLFRAQFKATEWFYSLQALKLSQEQLQLRKTIFANDLLTFVESLGKRSPSEALRASTAHLNDALIRKPSRCSEQKTIPSMTCPEPLPEGLLCSDSEPDYEPLPEFTQQNLNRLIHFTRAKGIRLVVVLLPMQEEEIRCAAHGKFHENGLYAVQARRFFKEKGIDVIELMPYTKSMCRIDVPEKEQRIGDFFLREDGHLTELGNRWAADALMSELSKRGLYPEAR</sequence>
<dbReference type="UniPathway" id="UPA00286"/>
<organism evidence="8 9">
    <name type="scientific">Leptonema illini</name>
    <dbReference type="NCBI Taxonomy" id="183"/>
    <lineage>
        <taxon>Bacteria</taxon>
        <taxon>Pseudomonadati</taxon>
        <taxon>Spirochaetota</taxon>
        <taxon>Spirochaetia</taxon>
        <taxon>Leptospirales</taxon>
        <taxon>Leptospiraceae</taxon>
        <taxon>Leptonema</taxon>
    </lineage>
</organism>